<dbReference type="SUPFAM" id="SSF52047">
    <property type="entry name" value="RNI-like"/>
    <property type="match status" value="1"/>
</dbReference>
<evidence type="ECO:0000313" key="1">
    <source>
        <dbReference type="EMBL" id="KAL3667003.1"/>
    </source>
</evidence>
<dbReference type="AlphaFoldDB" id="A0ABD3FJQ3"/>
<keyword evidence="2" id="KW-1185">Reference proteome</keyword>
<evidence type="ECO:0000313" key="2">
    <source>
        <dbReference type="Proteomes" id="UP001632037"/>
    </source>
</evidence>
<comment type="caution">
    <text evidence="1">The sequence shown here is derived from an EMBL/GenBank/DDBJ whole genome shotgun (WGS) entry which is preliminary data.</text>
</comment>
<protein>
    <recommendedName>
        <fullName evidence="3">F-box domain-containing protein</fullName>
    </recommendedName>
</protein>
<gene>
    <name evidence="1" type="ORF">V7S43_007948</name>
</gene>
<reference evidence="1 2" key="1">
    <citation type="submission" date="2024-09" db="EMBL/GenBank/DDBJ databases">
        <title>Genome sequencing and assembly of Phytophthora oleae, isolate VK10A, causative agent of rot of olive drupes.</title>
        <authorList>
            <person name="Conti Taguali S."/>
            <person name="Riolo M."/>
            <person name="La Spada F."/>
            <person name="Cacciola S.O."/>
            <person name="Dionisio G."/>
        </authorList>
    </citation>
    <scope>NUCLEOTIDE SEQUENCE [LARGE SCALE GENOMIC DNA]</scope>
    <source>
        <strain evidence="1 2">VK10A</strain>
    </source>
</reference>
<name>A0ABD3FJQ3_9STRA</name>
<proteinExistence type="predicted"/>
<evidence type="ECO:0008006" key="3">
    <source>
        <dbReference type="Google" id="ProtNLM"/>
    </source>
</evidence>
<sequence length="673" mass="77011">MEHLPPPLFSSIVAFAVYDYSVDPIPKRLKLPVDTLKSLAQVCRSWHCLISDIVARSQSSSLSLKFSSGSRSETLELRRRILERGPQILDLDVKIGRTGRLSSWSRIPDLKIDWDVFFSRLPALKKLDLSGVELLSGQVELILTSAAKYCTHIESLVLADVPEMLQGQVNFYSIFKALYAAMKSWSSSGSHRGLRQLTVPVLDERNRFQSCKQLLANVMKFSPGVEYLDGYTKTLCEIDKLTCRDDWLITLEQWSEFNSKCTELREFHWVVAPFADPFFKVFGEHVKPNLKRLNFAVNMLWEWEEYFDSLAEAAGAAPTAPTMWANFTQRPGYGFKATDVISALKGCPALDELEVELYHPVAVDELEYDDPYEDDIGDFPEHEVLNIDIYDDKFCEALAKNCPLLTKFSIWEVAEGHNSNFTPIRTFTDIGLVALAQLKYLTSLELRTINCTGNGLFKFLNNLSDEFTGERNFQISVGGHPSDSRLAFYNALPELLMHLEVRTPEELAWGRRKFVLRLKNSNFADVEPTWSKQYLRSLERVVKNVKKMHPTLRLRITTSGRRGSTFGGIMELGLYTDNVKPSPWYGWDDEESNRNITFVNRGGGRSMFEEERSQLPIELRHPELLDPDSLPIDYELPADYFDDYGCYGGYDDYMYSDEDDDGYYDGNADELWE</sequence>
<dbReference type="Gene3D" id="3.80.10.10">
    <property type="entry name" value="Ribonuclease Inhibitor"/>
    <property type="match status" value="1"/>
</dbReference>
<dbReference type="EMBL" id="JBIMZQ010000015">
    <property type="protein sequence ID" value="KAL3667003.1"/>
    <property type="molecule type" value="Genomic_DNA"/>
</dbReference>
<accession>A0ABD3FJQ3</accession>
<dbReference type="InterPro" id="IPR032675">
    <property type="entry name" value="LRR_dom_sf"/>
</dbReference>
<dbReference type="Proteomes" id="UP001632037">
    <property type="component" value="Unassembled WGS sequence"/>
</dbReference>
<organism evidence="1 2">
    <name type="scientific">Phytophthora oleae</name>
    <dbReference type="NCBI Taxonomy" id="2107226"/>
    <lineage>
        <taxon>Eukaryota</taxon>
        <taxon>Sar</taxon>
        <taxon>Stramenopiles</taxon>
        <taxon>Oomycota</taxon>
        <taxon>Peronosporomycetes</taxon>
        <taxon>Peronosporales</taxon>
        <taxon>Peronosporaceae</taxon>
        <taxon>Phytophthora</taxon>
    </lineage>
</organism>